<accession>A0AAU6SRR2</accession>
<sequence>MSITTLFRVILISGLVTSIVGIIAGFSLSETLPPILQEYLLQSEKKEVSNFEMVFLLVASLALLVLLPVSTVGLWKFKRWARTLYIVISIVFIPLSIFVGPIVMNSWEAMFNEIAILLEGILIAMMFMGPISEKFKHVAVTKTS</sequence>
<dbReference type="AlphaFoldDB" id="A0AAU6SRR2"/>
<protein>
    <submittedName>
        <fullName evidence="2">Uncharacterized protein</fullName>
    </submittedName>
</protein>
<keyword evidence="1" id="KW-1133">Transmembrane helix</keyword>
<feature type="transmembrane region" description="Helical" evidence="1">
    <location>
        <begin position="109"/>
        <end position="128"/>
    </location>
</feature>
<organism evidence="2">
    <name type="scientific">bacterium 19PA01SH03</name>
    <dbReference type="NCBI Taxonomy" id="2920705"/>
    <lineage>
        <taxon>Bacteria</taxon>
    </lineage>
</organism>
<feature type="transmembrane region" description="Helical" evidence="1">
    <location>
        <begin position="84"/>
        <end position="103"/>
    </location>
</feature>
<dbReference type="EMBL" id="CP095339">
    <property type="protein sequence ID" value="XAG22659.1"/>
    <property type="molecule type" value="Genomic_DNA"/>
</dbReference>
<name>A0AAU6SRR2_UNCXX</name>
<gene>
    <name evidence="2" type="ORF">MRN70_15545</name>
</gene>
<feature type="transmembrane region" description="Helical" evidence="1">
    <location>
        <begin position="7"/>
        <end position="28"/>
    </location>
</feature>
<reference evidence="2" key="1">
    <citation type="submission" date="2022-03" db="EMBL/GenBank/DDBJ databases">
        <title>Sea Food Isolates.</title>
        <authorList>
            <person name="Li c."/>
        </authorList>
    </citation>
    <scope>NUCLEOTIDE SEQUENCE</scope>
    <source>
        <strain evidence="2">19PA01SH03</strain>
    </source>
</reference>
<evidence type="ECO:0000313" key="2">
    <source>
        <dbReference type="EMBL" id="XAG22659.1"/>
    </source>
</evidence>
<feature type="transmembrane region" description="Helical" evidence="1">
    <location>
        <begin position="48"/>
        <end position="72"/>
    </location>
</feature>
<evidence type="ECO:0000256" key="1">
    <source>
        <dbReference type="SAM" id="Phobius"/>
    </source>
</evidence>
<proteinExistence type="predicted"/>
<keyword evidence="1" id="KW-0812">Transmembrane</keyword>
<keyword evidence="1" id="KW-0472">Membrane</keyword>